<keyword evidence="1" id="KW-0812">Transmembrane</keyword>
<evidence type="ECO:0000313" key="2">
    <source>
        <dbReference type="EMBL" id="USQ80565.1"/>
    </source>
</evidence>
<dbReference type="Proteomes" id="UP001056455">
    <property type="component" value="Chromosome"/>
</dbReference>
<dbReference type="EMBL" id="CP099489">
    <property type="protein sequence ID" value="USQ80565.1"/>
    <property type="molecule type" value="Genomic_DNA"/>
</dbReference>
<organism evidence="2 3">
    <name type="scientific">Ornithinimicrobium faecis</name>
    <dbReference type="NCBI Taxonomy" id="2934158"/>
    <lineage>
        <taxon>Bacteria</taxon>
        <taxon>Bacillati</taxon>
        <taxon>Actinomycetota</taxon>
        <taxon>Actinomycetes</taxon>
        <taxon>Micrococcales</taxon>
        <taxon>Ornithinimicrobiaceae</taxon>
        <taxon>Ornithinimicrobium</taxon>
    </lineage>
</organism>
<keyword evidence="1" id="KW-0472">Membrane</keyword>
<protein>
    <submittedName>
        <fullName evidence="2">Uncharacterized protein</fullName>
    </submittedName>
</protein>
<reference evidence="2" key="1">
    <citation type="submission" date="2022-06" db="EMBL/GenBank/DDBJ databases">
        <title>Ornithinimicrobium HY1793.</title>
        <authorList>
            <person name="Huang Y."/>
        </authorList>
    </citation>
    <scope>NUCLEOTIDE SEQUENCE</scope>
    <source>
        <strain evidence="2">HY1793</strain>
    </source>
</reference>
<proteinExistence type="predicted"/>
<gene>
    <name evidence="2" type="ORF">NF556_02555</name>
</gene>
<evidence type="ECO:0000313" key="3">
    <source>
        <dbReference type="Proteomes" id="UP001056455"/>
    </source>
</evidence>
<sequence length="88" mass="9686">MATDGPPDRRSDIVRSFDRWPKPLRVVVFALAVSFAVVMTISYLAQGRWGMVLLWLVITAVWSMIALVRMGEADRFDGGTTDGRGGDG</sequence>
<dbReference type="RefSeq" id="WP_252593940.1">
    <property type="nucleotide sequence ID" value="NZ_CP099489.1"/>
</dbReference>
<keyword evidence="1" id="KW-1133">Transmembrane helix</keyword>
<keyword evidence="3" id="KW-1185">Reference proteome</keyword>
<feature type="transmembrane region" description="Helical" evidence="1">
    <location>
        <begin position="49"/>
        <end position="68"/>
    </location>
</feature>
<accession>A0ABY4YVQ6</accession>
<evidence type="ECO:0000256" key="1">
    <source>
        <dbReference type="SAM" id="Phobius"/>
    </source>
</evidence>
<feature type="transmembrane region" description="Helical" evidence="1">
    <location>
        <begin position="24"/>
        <end position="43"/>
    </location>
</feature>
<name>A0ABY4YVQ6_9MICO</name>